<evidence type="ECO:0000313" key="1">
    <source>
        <dbReference type="EMBL" id="QJP88573.1"/>
    </source>
</evidence>
<accession>A0A6M3ZCK9</accession>
<proteinExistence type="predicted"/>
<dbReference type="EMBL" id="CP052842">
    <property type="protein sequence ID" value="QJP88573.1"/>
    <property type="molecule type" value="Genomic_DNA"/>
</dbReference>
<dbReference type="SUPFAM" id="SSF56235">
    <property type="entry name" value="N-terminal nucleophile aminohydrolases (Ntn hydrolases)"/>
    <property type="match status" value="1"/>
</dbReference>
<dbReference type="AlphaFoldDB" id="A0A6M3ZCK9"/>
<sequence>MTMIVAVKWSNNIIMTADKRQTETDSCSGELLKIKSDDYIKIKIIDNKYIVSFAGSTLIAEKAFELLNQNVDVLNLHSIDPLGIFRDSFKYGKAHFQAVYPGIKPVSVFYVGFMRQHEPKLFGFSSDDDYSGLEIEELSVKLNSNSNGDAEKEAIRFISAEVLKRDHYYKNPRNFARLNFKAIKRADDEMIGKTAYSVVISSDGIKEYHHN</sequence>
<dbReference type="Gene3D" id="3.60.20.10">
    <property type="entry name" value="Glutamine Phosphoribosylpyrophosphate, subunit 1, domain 1"/>
    <property type="match status" value="1"/>
</dbReference>
<name>A0A6M3ZCK9_BACSU</name>
<protein>
    <submittedName>
        <fullName evidence="1">Uncharacterized protein</fullName>
    </submittedName>
</protein>
<reference evidence="1" key="1">
    <citation type="submission" date="2020-04" db="EMBL/GenBank/DDBJ databases">
        <title>Phage recombination drives evolution of spore-forming Bacilli.</title>
        <authorList>
            <person name="Dragos A."/>
            <person name="Kovacs A.T."/>
        </authorList>
    </citation>
    <scope>NUCLEOTIDE SEQUENCE</scope>
    <source>
        <strain evidence="1">168</strain>
    </source>
</reference>
<gene>
    <name evidence="1" type="ORF">HIR78_11270</name>
</gene>
<organism evidence="1">
    <name type="scientific">Bacillus subtilis (strain 168)</name>
    <dbReference type="NCBI Taxonomy" id="224308"/>
    <lineage>
        <taxon>Bacteria</taxon>
        <taxon>Bacillati</taxon>
        <taxon>Bacillota</taxon>
        <taxon>Bacilli</taxon>
        <taxon>Bacillales</taxon>
        <taxon>Bacillaceae</taxon>
        <taxon>Bacillus</taxon>
    </lineage>
</organism>
<dbReference type="CDD" id="cd01901">
    <property type="entry name" value="Ntn_hydrolase"/>
    <property type="match status" value="1"/>
</dbReference>
<dbReference type="InterPro" id="IPR029055">
    <property type="entry name" value="Ntn_hydrolases_N"/>
</dbReference>
<dbReference type="RefSeq" id="WP_041338596.1">
    <property type="nucleotide sequence ID" value="NZ_CP051860.2"/>
</dbReference>